<comment type="caution">
    <text evidence="1">The sequence shown here is derived from an EMBL/GenBank/DDBJ whole genome shotgun (WGS) entry which is preliminary data.</text>
</comment>
<evidence type="ECO:0000313" key="2">
    <source>
        <dbReference type="Proteomes" id="UP001519460"/>
    </source>
</evidence>
<dbReference type="Proteomes" id="UP001519460">
    <property type="component" value="Unassembled WGS sequence"/>
</dbReference>
<accession>A0ABD0KMM7</accession>
<name>A0ABD0KMM7_9CAEN</name>
<protein>
    <submittedName>
        <fullName evidence="1">Uncharacterized protein</fullName>
    </submittedName>
</protein>
<dbReference type="EMBL" id="JACVVK020000154">
    <property type="protein sequence ID" value="KAK7488157.1"/>
    <property type="molecule type" value="Genomic_DNA"/>
</dbReference>
<sequence>PFCRSCDKRTSENAQSFVGISTSVVAPESGQEYGNVQVTVPDTSSFRHEDCTSVAVKRQRDPDKSCAREARNLTSTVRHLATVVPPCKLSYAGDAGTAASRWHTTVAEADSVYLFLSGLGVMIGMLEVHAANIPLAVCDQEYPYPYSERYTDVR</sequence>
<reference evidence="1 2" key="1">
    <citation type="journal article" date="2023" name="Sci. Data">
        <title>Genome assembly of the Korean intertidal mud-creeper Batillaria attramentaria.</title>
        <authorList>
            <person name="Patra A.K."/>
            <person name="Ho P.T."/>
            <person name="Jun S."/>
            <person name="Lee S.J."/>
            <person name="Kim Y."/>
            <person name="Won Y.J."/>
        </authorList>
    </citation>
    <scope>NUCLEOTIDE SEQUENCE [LARGE SCALE GENOMIC DNA]</scope>
    <source>
        <strain evidence="1">Wonlab-2016</strain>
    </source>
</reference>
<evidence type="ECO:0000313" key="1">
    <source>
        <dbReference type="EMBL" id="KAK7488157.1"/>
    </source>
</evidence>
<dbReference type="AlphaFoldDB" id="A0ABD0KMM7"/>
<organism evidence="1 2">
    <name type="scientific">Batillaria attramentaria</name>
    <dbReference type="NCBI Taxonomy" id="370345"/>
    <lineage>
        <taxon>Eukaryota</taxon>
        <taxon>Metazoa</taxon>
        <taxon>Spiralia</taxon>
        <taxon>Lophotrochozoa</taxon>
        <taxon>Mollusca</taxon>
        <taxon>Gastropoda</taxon>
        <taxon>Caenogastropoda</taxon>
        <taxon>Sorbeoconcha</taxon>
        <taxon>Cerithioidea</taxon>
        <taxon>Batillariidae</taxon>
        <taxon>Batillaria</taxon>
    </lineage>
</organism>
<proteinExistence type="predicted"/>
<feature type="non-terminal residue" evidence="1">
    <location>
        <position position="1"/>
    </location>
</feature>
<gene>
    <name evidence="1" type="ORF">BaRGS_00020599</name>
</gene>
<keyword evidence="2" id="KW-1185">Reference proteome</keyword>